<reference evidence="2 3" key="1">
    <citation type="journal article" date="2015" name="Genome Biol. Evol.">
        <title>The genome of winter moth (Operophtera brumata) provides a genomic perspective on sexual dimorphism and phenology.</title>
        <authorList>
            <person name="Derks M.F."/>
            <person name="Smit S."/>
            <person name="Salis L."/>
            <person name="Schijlen E."/>
            <person name="Bossers A."/>
            <person name="Mateman C."/>
            <person name="Pijl A.S."/>
            <person name="de Ridder D."/>
            <person name="Groenen M.A."/>
            <person name="Visser M.E."/>
            <person name="Megens H.J."/>
        </authorList>
    </citation>
    <scope>NUCLEOTIDE SEQUENCE [LARGE SCALE GENOMIC DNA]</scope>
    <source>
        <strain evidence="2">WM2013NL</strain>
        <tissue evidence="2">Head and thorax</tissue>
    </source>
</reference>
<comment type="similarity">
    <text evidence="1">Belongs to the calycin superfamily. Lipocalin family.</text>
</comment>
<keyword evidence="2" id="KW-0449">Lipoprotein</keyword>
<dbReference type="Gene3D" id="2.40.128.20">
    <property type="match status" value="3"/>
</dbReference>
<evidence type="ECO:0000313" key="3">
    <source>
        <dbReference type="Proteomes" id="UP000037510"/>
    </source>
</evidence>
<organism evidence="2 3">
    <name type="scientific">Operophtera brumata</name>
    <name type="common">Winter moth</name>
    <name type="synonym">Phalaena brumata</name>
    <dbReference type="NCBI Taxonomy" id="104452"/>
    <lineage>
        <taxon>Eukaryota</taxon>
        <taxon>Metazoa</taxon>
        <taxon>Ecdysozoa</taxon>
        <taxon>Arthropoda</taxon>
        <taxon>Hexapoda</taxon>
        <taxon>Insecta</taxon>
        <taxon>Pterygota</taxon>
        <taxon>Neoptera</taxon>
        <taxon>Endopterygota</taxon>
        <taxon>Lepidoptera</taxon>
        <taxon>Glossata</taxon>
        <taxon>Ditrysia</taxon>
        <taxon>Geometroidea</taxon>
        <taxon>Geometridae</taxon>
        <taxon>Larentiinae</taxon>
        <taxon>Operophtera</taxon>
    </lineage>
</organism>
<dbReference type="GO" id="GO:0000302">
    <property type="term" value="P:response to reactive oxygen species"/>
    <property type="evidence" value="ECO:0007669"/>
    <property type="project" value="TreeGrafter"/>
</dbReference>
<gene>
    <name evidence="2" type="ORF">OBRU01_20050</name>
</gene>
<dbReference type="Proteomes" id="UP000037510">
    <property type="component" value="Unassembled WGS sequence"/>
</dbReference>
<evidence type="ECO:0000313" key="2">
    <source>
        <dbReference type="EMBL" id="KOB66432.1"/>
    </source>
</evidence>
<dbReference type="EMBL" id="JTDY01005958">
    <property type="protein sequence ID" value="KOB66432.1"/>
    <property type="molecule type" value="Genomic_DNA"/>
</dbReference>
<dbReference type="AlphaFoldDB" id="A0A0L7KT27"/>
<protein>
    <submittedName>
        <fullName evidence="2">Apolipoprotein D neural lazarillo</fullName>
    </submittedName>
</protein>
<dbReference type="InterPro" id="IPR012674">
    <property type="entry name" value="Calycin"/>
</dbReference>
<dbReference type="SUPFAM" id="SSF50814">
    <property type="entry name" value="Lipocalins"/>
    <property type="match status" value="2"/>
</dbReference>
<name>A0A0L7KT27_OPEBR</name>
<accession>A0A0L7KT27</accession>
<dbReference type="GO" id="GO:0006629">
    <property type="term" value="P:lipid metabolic process"/>
    <property type="evidence" value="ECO:0007669"/>
    <property type="project" value="TreeGrafter"/>
</dbReference>
<comment type="caution">
    <text evidence="2">The sequence shown here is derived from an EMBL/GenBank/DDBJ whole genome shotgun (WGS) entry which is preliminary data.</text>
</comment>
<dbReference type="PROSITE" id="PS00213">
    <property type="entry name" value="LIPOCALIN"/>
    <property type="match status" value="1"/>
</dbReference>
<evidence type="ECO:0000256" key="1">
    <source>
        <dbReference type="PIRNR" id="PIRNR036893"/>
    </source>
</evidence>
<dbReference type="PANTHER" id="PTHR10612:SF34">
    <property type="entry name" value="APOLIPOPROTEIN D"/>
    <property type="match status" value="1"/>
</dbReference>
<dbReference type="InterPro" id="IPR022272">
    <property type="entry name" value="Lipocalin_CS"/>
</dbReference>
<dbReference type="InterPro" id="IPR022271">
    <property type="entry name" value="Lipocalin_ApoD"/>
</dbReference>
<dbReference type="PANTHER" id="PTHR10612">
    <property type="entry name" value="APOLIPOPROTEIN D"/>
    <property type="match status" value="1"/>
</dbReference>
<dbReference type="PIRSF" id="PIRSF036893">
    <property type="entry name" value="Lipocalin_ApoD"/>
    <property type="match status" value="1"/>
</dbReference>
<proteinExistence type="inferred from homology"/>
<keyword evidence="3" id="KW-1185">Reference proteome</keyword>
<sequence>MRLCDAQIVLPGPCPDVQAMSDFDGARYLGKWYEAEKYFFLFEFGGKSGVQSEIQGEASQVSRSDEGKLSVRFPSLPVNIAAPYWVYLGKWYEAEKYFFLFEFGGKCITANYDQKESGIWSPVRDPRRSEPGQPLGRRKAVSNAWILTRARNPQSSVLDKAYEAADKNRISRTFFMATNQQDCPDE</sequence>
<dbReference type="GO" id="GO:0005737">
    <property type="term" value="C:cytoplasm"/>
    <property type="evidence" value="ECO:0007669"/>
    <property type="project" value="TreeGrafter"/>
</dbReference>